<feature type="compositionally biased region" description="Low complexity" evidence="1">
    <location>
        <begin position="198"/>
        <end position="241"/>
    </location>
</feature>
<dbReference type="EMBL" id="JAOAOG010000271">
    <property type="protein sequence ID" value="KAJ6234281.1"/>
    <property type="molecule type" value="Genomic_DNA"/>
</dbReference>
<keyword evidence="2" id="KW-0346">Stress response</keyword>
<gene>
    <name evidence="2" type="ORF">M0813_04084</name>
</gene>
<evidence type="ECO:0000313" key="3">
    <source>
        <dbReference type="Proteomes" id="UP001150062"/>
    </source>
</evidence>
<organism evidence="2 3">
    <name type="scientific">Anaeramoeba flamelloides</name>
    <dbReference type="NCBI Taxonomy" id="1746091"/>
    <lineage>
        <taxon>Eukaryota</taxon>
        <taxon>Metamonada</taxon>
        <taxon>Anaeramoebidae</taxon>
        <taxon>Anaeramoeba</taxon>
    </lineage>
</organism>
<feature type="compositionally biased region" description="Basic and acidic residues" evidence="1">
    <location>
        <begin position="242"/>
        <end position="252"/>
    </location>
</feature>
<proteinExistence type="predicted"/>
<sequence>MSLNPNKFKEEKDYINLGPFHYRSVTLELIWNEISKEILQSGIITIYVPPEDLTFENEKVVSRWIWNSGEDEYTVISDVVPIVIHSSRYIPDKLQKAKHFGILANFKFCEKHVTKLPMKRKNGIRSRFTSKPQSQLFSILGIEEIKNEKNIPQFIFDSPLSWSNFYFKMKNETDTKTKLRSEKRSQRSHKSNSKYLENNYRNNHSDRNNNNSNNNSDKNNSSNNSNDKNTNCDNNKNINTNKRVDEKEKNEKGNVTQSQIKKFGNENENFQNTIDPKDIQNNLMDNNLTLENYYPGLNSGYTIINRKRMFENKIQPNNHPQDSYEIKKEQLPISNHTTNKIVSDRKKKKLNLGQKEINFLLSKNYLSKYIKYSLEEITKIGLDNNIKSAQIFNNYVLYLETSTKRYEISCLPNTGYRLLEIRKPVNFDILTTQLATIAVPDLTKNIINLKSGFKLDSISWFEHWVLFDDLMLVPTSFFLFKSNH</sequence>
<feature type="compositionally biased region" description="Basic and acidic residues" evidence="1">
    <location>
        <begin position="174"/>
        <end position="185"/>
    </location>
</feature>
<feature type="region of interest" description="Disordered" evidence="1">
    <location>
        <begin position="174"/>
        <end position="260"/>
    </location>
</feature>
<name>A0ABQ8XNU2_9EUKA</name>
<keyword evidence="3" id="KW-1185">Reference proteome</keyword>
<accession>A0ABQ8XNU2</accession>
<evidence type="ECO:0000256" key="1">
    <source>
        <dbReference type="SAM" id="MobiDB-lite"/>
    </source>
</evidence>
<reference evidence="2" key="1">
    <citation type="submission" date="2022-08" db="EMBL/GenBank/DDBJ databases">
        <title>Novel sulfate-reducing endosymbionts in the free-living metamonad Anaeramoeba.</title>
        <authorList>
            <person name="Jerlstrom-Hultqvist J."/>
            <person name="Cepicka I."/>
            <person name="Gallot-Lavallee L."/>
            <person name="Salas-Leiva D."/>
            <person name="Curtis B.A."/>
            <person name="Zahonova K."/>
            <person name="Pipaliya S."/>
            <person name="Dacks J."/>
            <person name="Roger A.J."/>
        </authorList>
    </citation>
    <scope>NUCLEOTIDE SEQUENCE</scope>
    <source>
        <strain evidence="2">Schooner1</strain>
    </source>
</reference>
<evidence type="ECO:0000313" key="2">
    <source>
        <dbReference type="EMBL" id="KAJ6234281.1"/>
    </source>
</evidence>
<dbReference type="Proteomes" id="UP001150062">
    <property type="component" value="Unassembled WGS sequence"/>
</dbReference>
<protein>
    <submittedName>
        <fullName evidence="2">32 kDa heat shock protein-related</fullName>
    </submittedName>
</protein>
<comment type="caution">
    <text evidence="2">The sequence shown here is derived from an EMBL/GenBank/DDBJ whole genome shotgun (WGS) entry which is preliminary data.</text>
</comment>